<organism evidence="3 4">
    <name type="scientific">Seminavis robusta</name>
    <dbReference type="NCBI Taxonomy" id="568900"/>
    <lineage>
        <taxon>Eukaryota</taxon>
        <taxon>Sar</taxon>
        <taxon>Stramenopiles</taxon>
        <taxon>Ochrophyta</taxon>
        <taxon>Bacillariophyta</taxon>
        <taxon>Bacillariophyceae</taxon>
        <taxon>Bacillariophycidae</taxon>
        <taxon>Naviculales</taxon>
        <taxon>Naviculaceae</taxon>
        <taxon>Seminavis</taxon>
    </lineage>
</organism>
<dbReference type="Proteomes" id="UP001153069">
    <property type="component" value="Unassembled WGS sequence"/>
</dbReference>
<feature type="compositionally biased region" description="Polar residues" evidence="1">
    <location>
        <begin position="160"/>
        <end position="180"/>
    </location>
</feature>
<dbReference type="PANTHER" id="PTHR36044:SF1">
    <property type="entry name" value="HEME BINDING PROTEIN"/>
    <property type="match status" value="1"/>
</dbReference>
<feature type="signal peptide" evidence="2">
    <location>
        <begin position="1"/>
        <end position="21"/>
    </location>
</feature>
<dbReference type="GO" id="GO:0020037">
    <property type="term" value="F:heme binding"/>
    <property type="evidence" value="ECO:0007669"/>
    <property type="project" value="InterPro"/>
</dbReference>
<feature type="compositionally biased region" description="Polar residues" evidence="1">
    <location>
        <begin position="315"/>
        <end position="329"/>
    </location>
</feature>
<feature type="region of interest" description="Disordered" evidence="1">
    <location>
        <begin position="298"/>
        <end position="330"/>
    </location>
</feature>
<protein>
    <submittedName>
        <fullName evidence="3">Ethylbenzene dehydrogenase</fullName>
    </submittedName>
</protein>
<dbReference type="Gene3D" id="2.60.40.1190">
    <property type="match status" value="1"/>
</dbReference>
<dbReference type="GO" id="GO:0046872">
    <property type="term" value="F:metal ion binding"/>
    <property type="evidence" value="ECO:0007669"/>
    <property type="project" value="UniProtKB-KW"/>
</dbReference>
<evidence type="ECO:0000256" key="2">
    <source>
        <dbReference type="SAM" id="SignalP"/>
    </source>
</evidence>
<keyword evidence="2" id="KW-0732">Signal</keyword>
<accession>A0A9N8E417</accession>
<dbReference type="PANTHER" id="PTHR36044">
    <property type="entry name" value="HEME BINDING PROTEIN"/>
    <property type="match status" value="1"/>
</dbReference>
<feature type="region of interest" description="Disordered" evidence="1">
    <location>
        <begin position="160"/>
        <end position="192"/>
    </location>
</feature>
<sequence>MMLSRTSFALFLLGSMSPALAQDDEQCAATFKCLPTTTPPILDADHGEWADVAAYETTLVKYTGGEYEGGKATYKCQYTADHIYFAMEIPGEYRFSTEDNHLCAAIGTMFKVGEKATFLNMGGCPDALNGCENGVPDTCDDYRVDIGAHWELKGTEQNTLYGVSDSSTSNNRQGDNSTSPPENPPGNDLIANNDDEYAVSPYCRFDDDDADAGNEWAGAWAHTNPVEGEFGTYHFELSRTLQTASAVSDAQLSAGDTIQFGIAFWDPYETAETGWTDAGHYLTGCGTKWIDLELAAEGESQGETGSDAPAETPSDADTSAPAGSSTEAPASSAFSKSAKSFISVLSVAAGIMYHL</sequence>
<keyword evidence="4" id="KW-1185">Reference proteome</keyword>
<evidence type="ECO:0000256" key="1">
    <source>
        <dbReference type="SAM" id="MobiDB-lite"/>
    </source>
</evidence>
<dbReference type="AlphaFoldDB" id="A0A9N8E417"/>
<proteinExistence type="predicted"/>
<name>A0A9N8E417_9STRA</name>
<feature type="chain" id="PRO_5040120602" evidence="2">
    <location>
        <begin position="22"/>
        <end position="355"/>
    </location>
</feature>
<evidence type="ECO:0000313" key="3">
    <source>
        <dbReference type="EMBL" id="CAB9511775.1"/>
    </source>
</evidence>
<comment type="caution">
    <text evidence="3">The sequence shown here is derived from an EMBL/GenBank/DDBJ whole genome shotgun (WGS) entry which is preliminary data.</text>
</comment>
<reference evidence="3" key="1">
    <citation type="submission" date="2020-06" db="EMBL/GenBank/DDBJ databases">
        <authorList>
            <consortium name="Plant Systems Biology data submission"/>
        </authorList>
    </citation>
    <scope>NUCLEOTIDE SEQUENCE</scope>
    <source>
        <strain evidence="3">D6</strain>
    </source>
</reference>
<dbReference type="OrthoDB" id="2012588at2759"/>
<gene>
    <name evidence="3" type="ORF">SEMRO_502_G155670.1</name>
</gene>
<evidence type="ECO:0000313" key="4">
    <source>
        <dbReference type="Proteomes" id="UP001153069"/>
    </source>
</evidence>
<dbReference type="EMBL" id="CAICTM010000501">
    <property type="protein sequence ID" value="CAB9511775.1"/>
    <property type="molecule type" value="Genomic_DNA"/>
</dbReference>